<organism evidence="1 2">
    <name type="scientific">Janthinobacterium agaricidamnosum</name>
    <dbReference type="NCBI Taxonomy" id="55508"/>
    <lineage>
        <taxon>Bacteria</taxon>
        <taxon>Pseudomonadati</taxon>
        <taxon>Pseudomonadota</taxon>
        <taxon>Betaproteobacteria</taxon>
        <taxon>Burkholderiales</taxon>
        <taxon>Oxalobacteraceae</taxon>
        <taxon>Janthinobacterium</taxon>
    </lineage>
</organism>
<dbReference type="AlphaFoldDB" id="A0A3G2EBW7"/>
<proteinExistence type="predicted"/>
<dbReference type="RefSeq" id="WP_121669808.1">
    <property type="nucleotide sequence ID" value="NZ_CP033019.1"/>
</dbReference>
<evidence type="ECO:0000313" key="2">
    <source>
        <dbReference type="Proteomes" id="UP000279594"/>
    </source>
</evidence>
<dbReference type="Proteomes" id="UP000279594">
    <property type="component" value="Chromosome"/>
</dbReference>
<sequence length="127" mass="13927">MNDFLFADFLEDQAAYAAAEAYWQARLAFLDGQCTPYLRTAFANGQPFYDGNPIVNLADRNAGKAARIVQQCPQECGPCYTSFGQAIELAGSDGQHRPAQEMVIVLTLTEDSAQKAVDELRAWFAPA</sequence>
<name>A0A3G2EBW7_9BURK</name>
<gene>
    <name evidence="1" type="ORF">D9M09_15555</name>
</gene>
<evidence type="ECO:0000313" key="1">
    <source>
        <dbReference type="EMBL" id="AYM77056.1"/>
    </source>
</evidence>
<accession>A0A3G2EBW7</accession>
<reference evidence="1 2" key="1">
    <citation type="submission" date="2018-10" db="EMBL/GenBank/DDBJ databases">
        <title>Effects of UV and annual dynamics of microbial communities in freshwater RAS systems.</title>
        <authorList>
            <person name="Bekkelund A.K."/>
            <person name="Hansen B.R."/>
            <person name="Stokken H."/>
            <person name="Eriksen B.F."/>
            <person name="Kashulin N.A."/>
        </authorList>
    </citation>
    <scope>NUCLEOTIDE SEQUENCE [LARGE SCALE GENOMIC DNA]</scope>
    <source>
        <strain evidence="1 2">BHSEK</strain>
    </source>
</reference>
<protein>
    <submittedName>
        <fullName evidence="1">Uncharacterized protein</fullName>
    </submittedName>
</protein>
<dbReference type="EMBL" id="CP033019">
    <property type="protein sequence ID" value="AYM77056.1"/>
    <property type="molecule type" value="Genomic_DNA"/>
</dbReference>
<keyword evidence="2" id="KW-1185">Reference proteome</keyword>